<dbReference type="FunFam" id="3.90.70.10:FF:000022">
    <property type="entry name" value="Ubiquitin carboxyl-terminal hydrolase 24"/>
    <property type="match status" value="1"/>
</dbReference>
<proteinExistence type="predicted"/>
<organism evidence="3 4">
    <name type="scientific">Pseudovirgaria hyperparasitica</name>
    <dbReference type="NCBI Taxonomy" id="470096"/>
    <lineage>
        <taxon>Eukaryota</taxon>
        <taxon>Fungi</taxon>
        <taxon>Dikarya</taxon>
        <taxon>Ascomycota</taxon>
        <taxon>Pezizomycotina</taxon>
        <taxon>Dothideomycetes</taxon>
        <taxon>Dothideomycetes incertae sedis</taxon>
        <taxon>Acrospermales</taxon>
        <taxon>Acrospermaceae</taxon>
        <taxon>Pseudovirgaria</taxon>
    </lineage>
</organism>
<dbReference type="InterPro" id="IPR028889">
    <property type="entry name" value="USP"/>
</dbReference>
<accession>A0A6A6WMU0</accession>
<dbReference type="PROSITE" id="PS00973">
    <property type="entry name" value="USP_2"/>
    <property type="match status" value="1"/>
</dbReference>
<dbReference type="GO" id="GO:0016579">
    <property type="term" value="P:protein deubiquitination"/>
    <property type="evidence" value="ECO:0007669"/>
    <property type="project" value="InterPro"/>
</dbReference>
<dbReference type="GO" id="GO:0005634">
    <property type="term" value="C:nucleus"/>
    <property type="evidence" value="ECO:0007669"/>
    <property type="project" value="TreeGrafter"/>
</dbReference>
<dbReference type="Pfam" id="PF00443">
    <property type="entry name" value="UCH"/>
    <property type="match status" value="1"/>
</dbReference>
<dbReference type="InterPro" id="IPR038765">
    <property type="entry name" value="Papain-like_cys_pep_sf"/>
</dbReference>
<feature type="region of interest" description="Disordered" evidence="1">
    <location>
        <begin position="1499"/>
        <end position="1518"/>
    </location>
</feature>
<dbReference type="GeneID" id="54482631"/>
<dbReference type="RefSeq" id="XP_033606008.1">
    <property type="nucleotide sequence ID" value="XM_033741577.1"/>
</dbReference>
<evidence type="ECO:0000313" key="4">
    <source>
        <dbReference type="Proteomes" id="UP000799437"/>
    </source>
</evidence>
<dbReference type="EMBL" id="ML996565">
    <property type="protein sequence ID" value="KAF2763557.1"/>
    <property type="molecule type" value="Genomic_DNA"/>
</dbReference>
<dbReference type="InterPro" id="IPR001394">
    <property type="entry name" value="Peptidase_C19_UCH"/>
</dbReference>
<dbReference type="GO" id="GO:0004843">
    <property type="term" value="F:cysteine-type deubiquitinase activity"/>
    <property type="evidence" value="ECO:0007669"/>
    <property type="project" value="InterPro"/>
</dbReference>
<evidence type="ECO:0000256" key="1">
    <source>
        <dbReference type="SAM" id="MobiDB-lite"/>
    </source>
</evidence>
<dbReference type="InterPro" id="IPR018200">
    <property type="entry name" value="USP_CS"/>
</dbReference>
<sequence>MQVPALNSRLDLLVYIIQRDAQSISDDLFETLWCAILGRGALNNMLRDLAWRKFCELAKFDSENMFLKKLLEHFVPKLEPVYFTTCFFDFVTHITEFAWKKFMNEWRPGAVVEIPNASLLWRLIVTAPNGTIETSTSKILAGRYIEILKAPSVTLEAVEDSHVALANECLDRLGPAFAAIREKGESMLFAAVESVVIVDPHGHNDAAQIFPAARPFAARYNCRALGTCLQSQFKQGTVEKDYVKATIKILSHTLVHNPLIDRTFKQQGAPSTVALFLETTLMFMKQRPFDGEPVDYFGDEAAFVAGLVELIKSALSLPTEVRLVCWCLSTILEACLHSIKVWNTFTDAANISALLRQLLLEDTRIAVRMECGRAIESVCTESSVAQSISTSEIIKVIWQTLSGIVSDSEVYPKQSGQLFMIADIVFRKYDEQTRDEAELKSLFEKWSLRLLNYEHKEIVGRFEVDHIVAGYTKLLSACALSLKSYKKPLEAHDLIDQLFSKFLFIRHGFDVLETYRLPVMDTETRKGLYDLILILCEDSEACEQIYTDLLPHTLDSEPVLDRRSYMFDRDDEIRSCTGYVGVYNPRNICYMNSLMTQLFMNREFRRFMLNMHITESTGSQRLLAETQKLFAHLQNSYAKAADPRDFAACVRGIDGESIDITVQMDADEFYNLLFDQWEQQMLSNNAKQHFRSFYGGKTVTQIKSHECEHVSEREESFFVVQCDVKGKPNLMDSLQSYVQGDVMEGDNKYKCEKCGGKFVDAVKRTCLKEVPDNLILHLKRFDFDLTNMTRAKIDDLFEFPDKLDVSPYNVKHLSHPDVPTTPDVFELVGVLIHQGTAEGGHYYSLIRERPSGSSGPPTWLEFNDRDVTELQAQMISSMGFGGFSEEAYTQNQSGPRCKQFSAYMLFYQRTSTIVAEQKALRASASGPQKVPIPPTLEEDIAADNESVVRIHGVFDPNHAKFIKQLFHHQRNVLYAGGCSENHGMEKAALFVTIQYVRQVVARNRDLPELDEIGKLLRESINGCIRCCANLLQALVYENTIHDLLFRCPYPKVRTKTRLLLLEALKILRTQDRDLYGLKFSDGYLKIENVGLIGNVVARLVNIIHYQLLNSTRGWDDIFGTILELCVGEDRFGERALILTEGVLLLGLEILAGSVSKRAQQRWDGIATVLEKKRNIYNKLIELVHELLTAINLRAAIIPDKERDIASYDSSTMRFPLSKSELTHLSHYHDDDSVLTVLGKALDLWDRSKERDQTDFAPGKLLSMFLEAHPPFGRLDHLHKSILVNVCDLNWPFSEPYIRAAVWYCQSCHRSNLINELMRLVAESVSTQQPCVGMAYVSFFADLLEIQNERLYDDTDPDFFYQRVIRLIPLWGPGFLLHDEEWVRKRARTLLSVIFNIPISERTRRSNELKYKALRDLIRVLIRKLGLETRNGASRNAMYEFQQTLSECIETLDSLAGSDEPDAEQYQEVDDRNSIFQWQNQIDQILAVWPVEEDDTLVSGNAFENSDFGSESDFADDIP</sequence>
<feature type="compositionally biased region" description="Polar residues" evidence="1">
    <location>
        <begin position="1499"/>
        <end position="1508"/>
    </location>
</feature>
<dbReference type="OrthoDB" id="420187at2759"/>
<protein>
    <recommendedName>
        <fullName evidence="2">USP domain-containing protein</fullName>
    </recommendedName>
</protein>
<dbReference type="PANTHER" id="PTHR24006:SF925">
    <property type="entry name" value="UBIQUITINYL HYDROLASE 1"/>
    <property type="match status" value="1"/>
</dbReference>
<dbReference type="InterPro" id="IPR050164">
    <property type="entry name" value="Peptidase_C19"/>
</dbReference>
<evidence type="ECO:0000313" key="3">
    <source>
        <dbReference type="EMBL" id="KAF2763557.1"/>
    </source>
</evidence>
<dbReference type="GO" id="GO:0005829">
    <property type="term" value="C:cytosol"/>
    <property type="evidence" value="ECO:0007669"/>
    <property type="project" value="TreeGrafter"/>
</dbReference>
<reference evidence="3" key="1">
    <citation type="journal article" date="2020" name="Stud. Mycol.">
        <title>101 Dothideomycetes genomes: a test case for predicting lifestyles and emergence of pathogens.</title>
        <authorList>
            <person name="Haridas S."/>
            <person name="Albert R."/>
            <person name="Binder M."/>
            <person name="Bloem J."/>
            <person name="Labutti K."/>
            <person name="Salamov A."/>
            <person name="Andreopoulos B."/>
            <person name="Baker S."/>
            <person name="Barry K."/>
            <person name="Bills G."/>
            <person name="Bluhm B."/>
            <person name="Cannon C."/>
            <person name="Castanera R."/>
            <person name="Culley D."/>
            <person name="Daum C."/>
            <person name="Ezra D."/>
            <person name="Gonzalez J."/>
            <person name="Henrissat B."/>
            <person name="Kuo A."/>
            <person name="Liang C."/>
            <person name="Lipzen A."/>
            <person name="Lutzoni F."/>
            <person name="Magnuson J."/>
            <person name="Mondo S."/>
            <person name="Nolan M."/>
            <person name="Ohm R."/>
            <person name="Pangilinan J."/>
            <person name="Park H.-J."/>
            <person name="Ramirez L."/>
            <person name="Alfaro M."/>
            <person name="Sun H."/>
            <person name="Tritt A."/>
            <person name="Yoshinaga Y."/>
            <person name="Zwiers L.-H."/>
            <person name="Turgeon B."/>
            <person name="Goodwin S."/>
            <person name="Spatafora J."/>
            <person name="Crous P."/>
            <person name="Grigoriev I."/>
        </authorList>
    </citation>
    <scope>NUCLEOTIDE SEQUENCE</scope>
    <source>
        <strain evidence="3">CBS 121739</strain>
    </source>
</reference>
<dbReference type="PROSITE" id="PS50235">
    <property type="entry name" value="USP_3"/>
    <property type="match status" value="1"/>
</dbReference>
<dbReference type="PANTHER" id="PTHR24006">
    <property type="entry name" value="UBIQUITIN CARBOXYL-TERMINAL HYDROLASE"/>
    <property type="match status" value="1"/>
</dbReference>
<feature type="domain" description="USP" evidence="2">
    <location>
        <begin position="580"/>
        <end position="910"/>
    </location>
</feature>
<dbReference type="Proteomes" id="UP000799437">
    <property type="component" value="Unassembled WGS sequence"/>
</dbReference>
<name>A0A6A6WMU0_9PEZI</name>
<evidence type="ECO:0000259" key="2">
    <source>
        <dbReference type="PROSITE" id="PS50235"/>
    </source>
</evidence>
<gene>
    <name evidence="3" type="ORF">EJ05DRAFT_432901</name>
</gene>
<keyword evidence="4" id="KW-1185">Reference proteome</keyword>
<dbReference type="InterPro" id="IPR021905">
    <property type="entry name" value="DUF3517"/>
</dbReference>
<dbReference type="SUPFAM" id="SSF54001">
    <property type="entry name" value="Cysteine proteinases"/>
    <property type="match status" value="1"/>
</dbReference>
<dbReference type="Pfam" id="PF12030">
    <property type="entry name" value="DUF3517"/>
    <property type="match status" value="1"/>
</dbReference>
<dbReference type="Gene3D" id="3.90.70.10">
    <property type="entry name" value="Cysteine proteinases"/>
    <property type="match status" value="1"/>
</dbReference>